<dbReference type="Proteomes" id="UP000285908">
    <property type="component" value="Unassembled WGS sequence"/>
</dbReference>
<dbReference type="Gene3D" id="3.40.50.10320">
    <property type="entry name" value="LmbE-like"/>
    <property type="match status" value="1"/>
</dbReference>
<dbReference type="AlphaFoldDB" id="A0A438AFS8"/>
<dbReference type="InterPro" id="IPR024078">
    <property type="entry name" value="LmbE-like_dom_sf"/>
</dbReference>
<dbReference type="RefSeq" id="WP_127907165.1">
    <property type="nucleotide sequence ID" value="NZ_RQXX01000004.1"/>
</dbReference>
<proteinExistence type="predicted"/>
<comment type="caution">
    <text evidence="1">The sequence shown here is derived from an EMBL/GenBank/DDBJ whole genome shotgun (WGS) entry which is preliminary data.</text>
</comment>
<dbReference type="PANTHER" id="PTHR12993:SF11">
    <property type="entry name" value="N-ACETYLGLUCOSAMINYL-PHOSPHATIDYLINOSITOL DE-N-ACETYLASE"/>
    <property type="match status" value="1"/>
</dbReference>
<dbReference type="OrthoDB" id="9759749at2"/>
<gene>
    <name evidence="1" type="ORF">EKE94_13635</name>
</gene>
<organism evidence="1 2">
    <name type="scientific">Mesobaculum littorinae</name>
    <dbReference type="NCBI Taxonomy" id="2486419"/>
    <lineage>
        <taxon>Bacteria</taxon>
        <taxon>Pseudomonadati</taxon>
        <taxon>Pseudomonadota</taxon>
        <taxon>Alphaproteobacteria</taxon>
        <taxon>Rhodobacterales</taxon>
        <taxon>Roseobacteraceae</taxon>
        <taxon>Mesobaculum</taxon>
    </lineage>
</organism>
<dbReference type="PANTHER" id="PTHR12993">
    <property type="entry name" value="N-ACETYLGLUCOSAMINYL-PHOSPHATIDYLINOSITOL DE-N-ACETYLASE-RELATED"/>
    <property type="match status" value="1"/>
</dbReference>
<accession>A0A438AFS8</accession>
<evidence type="ECO:0000313" key="2">
    <source>
        <dbReference type="Proteomes" id="UP000285908"/>
    </source>
</evidence>
<protein>
    <submittedName>
        <fullName evidence="1">PIG-L family deacetylase</fullName>
    </submittedName>
</protein>
<dbReference type="EMBL" id="RQXX01000004">
    <property type="protein sequence ID" value="RVV97570.1"/>
    <property type="molecule type" value="Genomic_DNA"/>
</dbReference>
<dbReference type="SUPFAM" id="SSF52317">
    <property type="entry name" value="Class I glutamine amidotransferase-like"/>
    <property type="match status" value="1"/>
</dbReference>
<name>A0A438AFS8_9RHOB</name>
<dbReference type="InterPro" id="IPR003737">
    <property type="entry name" value="GlcNAc_PI_deacetylase-related"/>
</dbReference>
<dbReference type="InterPro" id="IPR029062">
    <property type="entry name" value="Class_I_gatase-like"/>
</dbReference>
<dbReference type="Gene3D" id="3.40.50.880">
    <property type="match status" value="1"/>
</dbReference>
<keyword evidence="2" id="KW-1185">Reference proteome</keyword>
<evidence type="ECO:0000313" key="1">
    <source>
        <dbReference type="EMBL" id="RVV97570.1"/>
    </source>
</evidence>
<dbReference type="GO" id="GO:0016811">
    <property type="term" value="F:hydrolase activity, acting on carbon-nitrogen (but not peptide) bonds, in linear amides"/>
    <property type="evidence" value="ECO:0007669"/>
    <property type="project" value="TreeGrafter"/>
</dbReference>
<dbReference type="Pfam" id="PF02585">
    <property type="entry name" value="PIG-L"/>
    <property type="match status" value="1"/>
</dbReference>
<dbReference type="SUPFAM" id="SSF102588">
    <property type="entry name" value="LmbE-like"/>
    <property type="match status" value="1"/>
</dbReference>
<sequence length="794" mass="84916">MTPEERLARDEASPALVRLHRALSRLGSVVTLMNTGAHPDDEQSGLLAWLRFGRGMRVVVACSTRGEGGQNVLGPERGGALGLLRTREMEEAARILDCDIAWLGFGPQDPVHDFGFSKDGDDTFARWGEDRIVERLVRAYRRNRPDIVLPTFLDVPGQHGHHRAMTRAAETAVARAADPAAYPHHMDEGLTPWTVTKLYLPAWPGGGGTYDDEVPPPEATLTERATGRDPATGADFARIGEWSRRRHASQGMGRWHDEAQMAWPLHLCGGDAEAQITDGLPVSLRDLADLLPAAANDLSAAGEAIDSAGAAFPDPDAILAALAQADAALDRAARAIAGDTEARAAHGHRIAVKRRDVQTAMVEASGLDPRLDITDGPLAPGGSALLTLRTAAPFAAVSGMTVTPVLPQGVSARPETSGEAATFALSARDDAPFTPQFAATWSATGGNAPIHVRLDCALAGRQVSTLLDPATPAAVAPAAPFEAEPADFLHLRAAPPAPFAFRYGGAISPGETDLPEGWTLTLEDGAARLTPAADLSPGLTRIVPRVQGRPAMRRSVSHYPHIGRLAYDEDAALRILSLDLALPEDTRIGWIGGGSDRTDLWIRRMGLDVTTLDRIAQDTDLSAYTTLVIGVVALAARPDVLAHVARLHDFVRAGGALVTLYQRPDQGWDPDSVPPLPLTIGTPSLRWRVTDEAAPVTVLKPDHPILTTPNAIGPADWEGWDKERGLYFAAAWDDAYVPLLSMHDRGEAPLTGALVSARIGAGRHTHVSLVLHHQLERMVPGAFRLLANILRPER</sequence>
<reference evidence="1 2" key="1">
    <citation type="submission" date="2018-11" db="EMBL/GenBank/DDBJ databases">
        <title>Mesobaculum littorinae gen. nov., sp. nov., isolated from Littorina scabra that represents a novel genus of the order Rhodobacteraceae.</title>
        <authorList>
            <person name="Li F."/>
        </authorList>
    </citation>
    <scope>NUCLEOTIDE SEQUENCE [LARGE SCALE GENOMIC DNA]</scope>
    <source>
        <strain evidence="1 2">M0103</strain>
    </source>
</reference>